<dbReference type="PRINTS" id="PR00981">
    <property type="entry name" value="TRNASYNTHSER"/>
</dbReference>
<comment type="subunit">
    <text evidence="12">Homodimer. The tRNA molecule binds across the dimer.</text>
</comment>
<name>A4CC72_9GAMM</name>
<dbReference type="Gene3D" id="3.30.930.10">
    <property type="entry name" value="Bira Bifunctional Protein, Domain 2"/>
    <property type="match status" value="1"/>
</dbReference>
<comment type="subcellular location">
    <subcellularLocation>
        <location evidence="1 12">Cytoplasm</location>
    </subcellularLocation>
</comment>
<evidence type="ECO:0000256" key="5">
    <source>
        <dbReference type="ARBA" id="ARBA00022598"/>
    </source>
</evidence>
<comment type="similarity">
    <text evidence="3 12">Belongs to the class-II aminoacyl-tRNA synthetase family. Type-1 seryl-tRNA synthetase subfamily.</text>
</comment>
<comment type="pathway">
    <text evidence="2 12">Aminoacyl-tRNA biosynthesis; selenocysteinyl-tRNA(Sec) biosynthesis; L-seryl-tRNA(Sec) from L-serine and tRNA(Sec): step 1/1.</text>
</comment>
<evidence type="ECO:0000256" key="14">
    <source>
        <dbReference type="PIRSR" id="PIRSR001529-2"/>
    </source>
</evidence>
<evidence type="ECO:0000256" key="6">
    <source>
        <dbReference type="ARBA" id="ARBA00022741"/>
    </source>
</evidence>
<feature type="binding site" evidence="12">
    <location>
        <begin position="240"/>
        <end position="242"/>
    </location>
    <ligand>
        <name>L-serine</name>
        <dbReference type="ChEBI" id="CHEBI:33384"/>
    </ligand>
</feature>
<dbReference type="OrthoDB" id="9804647at2"/>
<proteinExistence type="inferred from homology"/>
<dbReference type="SUPFAM" id="SSF46589">
    <property type="entry name" value="tRNA-binding arm"/>
    <property type="match status" value="1"/>
</dbReference>
<protein>
    <recommendedName>
        <fullName evidence="12">Serine--tRNA ligase</fullName>
        <ecNumber evidence="12">6.1.1.11</ecNumber>
    </recommendedName>
    <alternativeName>
        <fullName evidence="12">Seryl-tRNA synthetase</fullName>
        <shortName evidence="12">SerRS</shortName>
    </alternativeName>
    <alternativeName>
        <fullName evidence="12">Seryl-tRNA(Ser/Sec) synthetase</fullName>
    </alternativeName>
</protein>
<evidence type="ECO:0000313" key="17">
    <source>
        <dbReference type="Proteomes" id="UP000006201"/>
    </source>
</evidence>
<evidence type="ECO:0000256" key="10">
    <source>
        <dbReference type="ARBA" id="ARBA00047929"/>
    </source>
</evidence>
<dbReference type="EMBL" id="AAOH01000005">
    <property type="protein sequence ID" value="EAR27959.1"/>
    <property type="molecule type" value="Genomic_DNA"/>
</dbReference>
<keyword evidence="9 12" id="KW-0030">Aminoacyl-tRNA synthetase</keyword>
<dbReference type="InterPro" id="IPR010978">
    <property type="entry name" value="tRNA-bd_arm"/>
</dbReference>
<dbReference type="PIRSF" id="PIRSF001529">
    <property type="entry name" value="Ser-tRNA-synth_IIa"/>
    <property type="match status" value="1"/>
</dbReference>
<keyword evidence="6 12" id="KW-0547">Nucleotide-binding</keyword>
<dbReference type="EC" id="6.1.1.11" evidence="12"/>
<evidence type="ECO:0000256" key="2">
    <source>
        <dbReference type="ARBA" id="ARBA00005045"/>
    </source>
</evidence>
<feature type="binding site" evidence="12 13">
    <location>
        <position position="294"/>
    </location>
    <ligand>
        <name>L-serine</name>
        <dbReference type="ChEBI" id="CHEBI:33384"/>
    </ligand>
</feature>
<dbReference type="PROSITE" id="PS50862">
    <property type="entry name" value="AA_TRNA_LIGASE_II"/>
    <property type="match status" value="1"/>
</dbReference>
<comment type="caution">
    <text evidence="12">Lacks conserved residue(s) required for the propagation of feature annotation.</text>
</comment>
<dbReference type="InterPro" id="IPR006195">
    <property type="entry name" value="aa-tRNA-synth_II"/>
</dbReference>
<dbReference type="eggNOG" id="COG0172">
    <property type="taxonomic scope" value="Bacteria"/>
</dbReference>
<evidence type="ECO:0000256" key="7">
    <source>
        <dbReference type="ARBA" id="ARBA00022840"/>
    </source>
</evidence>
<evidence type="ECO:0000256" key="9">
    <source>
        <dbReference type="ARBA" id="ARBA00023146"/>
    </source>
</evidence>
<accession>A4CC72</accession>
<comment type="catalytic activity">
    <reaction evidence="11 12">
        <text>tRNA(Ser) + L-serine + ATP = L-seryl-tRNA(Ser) + AMP + diphosphate + H(+)</text>
        <dbReference type="Rhea" id="RHEA:12292"/>
        <dbReference type="Rhea" id="RHEA-COMP:9669"/>
        <dbReference type="Rhea" id="RHEA-COMP:9703"/>
        <dbReference type="ChEBI" id="CHEBI:15378"/>
        <dbReference type="ChEBI" id="CHEBI:30616"/>
        <dbReference type="ChEBI" id="CHEBI:33019"/>
        <dbReference type="ChEBI" id="CHEBI:33384"/>
        <dbReference type="ChEBI" id="CHEBI:78442"/>
        <dbReference type="ChEBI" id="CHEBI:78533"/>
        <dbReference type="ChEBI" id="CHEBI:456215"/>
        <dbReference type="EC" id="6.1.1.11"/>
    </reaction>
</comment>
<dbReference type="Pfam" id="PF02403">
    <property type="entry name" value="Seryl_tRNA_N"/>
    <property type="match status" value="1"/>
</dbReference>
<dbReference type="GO" id="GO:0004828">
    <property type="term" value="F:serine-tRNA ligase activity"/>
    <property type="evidence" value="ECO:0007669"/>
    <property type="project" value="UniProtKB-UniRule"/>
</dbReference>
<evidence type="ECO:0000313" key="16">
    <source>
        <dbReference type="EMBL" id="EAR27959.1"/>
    </source>
</evidence>
<keyword evidence="4 12" id="KW-0963">Cytoplasm</keyword>
<feature type="binding site" evidence="13">
    <location>
        <position position="392"/>
    </location>
    <ligand>
        <name>L-serine</name>
        <dbReference type="ChEBI" id="CHEBI:33384"/>
    </ligand>
</feature>
<gene>
    <name evidence="12" type="primary">serS</name>
    <name evidence="16" type="ORF">PTD2_19095</name>
</gene>
<comment type="caution">
    <text evidence="16">The sequence shown here is derived from an EMBL/GenBank/DDBJ whole genome shotgun (WGS) entry which is preliminary data.</text>
</comment>
<dbReference type="SUPFAM" id="SSF55681">
    <property type="entry name" value="Class II aaRS and biotin synthetases"/>
    <property type="match status" value="1"/>
</dbReference>
<dbReference type="GO" id="GO:0005524">
    <property type="term" value="F:ATP binding"/>
    <property type="evidence" value="ECO:0007669"/>
    <property type="project" value="UniProtKB-UniRule"/>
</dbReference>
<evidence type="ECO:0000256" key="1">
    <source>
        <dbReference type="ARBA" id="ARBA00004496"/>
    </source>
</evidence>
<feature type="binding site" evidence="13">
    <location>
        <position position="271"/>
    </location>
    <ligand>
        <name>L-serine</name>
        <dbReference type="ChEBI" id="CHEBI:33384"/>
    </ligand>
</feature>
<dbReference type="InterPro" id="IPR015866">
    <property type="entry name" value="Ser-tRNA-synth_1_N"/>
</dbReference>
<comment type="function">
    <text evidence="12">Catalyzes the attachment of serine to tRNA(Ser). Is also able to aminoacylate tRNA(Sec) with serine, to form the misacylated tRNA L-seryl-tRNA(Sec), which will be further converted into selenocysteinyl-tRNA(Sec).</text>
</comment>
<dbReference type="AlphaFoldDB" id="A4CC72"/>
<evidence type="ECO:0000256" key="8">
    <source>
        <dbReference type="ARBA" id="ARBA00022917"/>
    </source>
</evidence>
<organism evidence="16 17">
    <name type="scientific">Pseudoalteromonas tunicata D2</name>
    <dbReference type="NCBI Taxonomy" id="87626"/>
    <lineage>
        <taxon>Bacteria</taxon>
        <taxon>Pseudomonadati</taxon>
        <taxon>Pseudomonadota</taxon>
        <taxon>Gammaproteobacteria</taxon>
        <taxon>Alteromonadales</taxon>
        <taxon>Pseudoalteromonadaceae</taxon>
        <taxon>Pseudoalteromonas</taxon>
    </lineage>
</organism>
<evidence type="ECO:0000259" key="15">
    <source>
        <dbReference type="PROSITE" id="PS50862"/>
    </source>
</evidence>
<dbReference type="GO" id="GO:0006434">
    <property type="term" value="P:seryl-tRNA aminoacylation"/>
    <property type="evidence" value="ECO:0007669"/>
    <property type="project" value="UniProtKB-UniRule"/>
</dbReference>
<keyword evidence="7 12" id="KW-0067">ATP-binding</keyword>
<feature type="binding site" evidence="12 14">
    <location>
        <begin position="271"/>
        <end position="273"/>
    </location>
    <ligand>
        <name>ATP</name>
        <dbReference type="ChEBI" id="CHEBI:30616"/>
    </ligand>
</feature>
<dbReference type="NCBIfam" id="TIGR00414">
    <property type="entry name" value="serS"/>
    <property type="match status" value="1"/>
</dbReference>
<dbReference type="InterPro" id="IPR002317">
    <property type="entry name" value="Ser-tRNA-ligase_type_1"/>
</dbReference>
<dbReference type="PANTHER" id="PTHR43697">
    <property type="entry name" value="SERYL-TRNA SYNTHETASE"/>
    <property type="match status" value="1"/>
</dbReference>
<evidence type="ECO:0000256" key="4">
    <source>
        <dbReference type="ARBA" id="ARBA00022490"/>
    </source>
</evidence>
<evidence type="ECO:0000256" key="11">
    <source>
        <dbReference type="ARBA" id="ARBA00048823"/>
    </source>
</evidence>
<dbReference type="InterPro" id="IPR042103">
    <property type="entry name" value="SerRS_1_N_sf"/>
</dbReference>
<evidence type="ECO:0000256" key="12">
    <source>
        <dbReference type="HAMAP-Rule" id="MF_00176"/>
    </source>
</evidence>
<reference evidence="16 17" key="1">
    <citation type="submission" date="2006-02" db="EMBL/GenBank/DDBJ databases">
        <authorList>
            <person name="Moran M.A."/>
            <person name="Kjelleberg S."/>
            <person name="Egan S."/>
            <person name="Saunders N."/>
            <person name="Thomas T."/>
            <person name="Ferriera S."/>
            <person name="Johnson J."/>
            <person name="Kravitz S."/>
            <person name="Halpern A."/>
            <person name="Remington K."/>
            <person name="Beeson K."/>
            <person name="Tran B."/>
            <person name="Rogers Y.-H."/>
            <person name="Friedman R."/>
            <person name="Venter J.C."/>
        </authorList>
    </citation>
    <scope>NUCLEOTIDE SEQUENCE [LARGE SCALE GENOMIC DNA]</scope>
    <source>
        <strain evidence="16 17">D2</strain>
    </source>
</reference>
<dbReference type="InterPro" id="IPR002314">
    <property type="entry name" value="aa-tRNA-synt_IIb"/>
</dbReference>
<feature type="domain" description="Aminoacyl-transfer RNA synthetases class-II family profile" evidence="15">
    <location>
        <begin position="172"/>
        <end position="419"/>
    </location>
</feature>
<dbReference type="Gene3D" id="1.10.287.40">
    <property type="entry name" value="Serine-tRNA synthetase, tRNA binding domain"/>
    <property type="match status" value="1"/>
</dbReference>
<dbReference type="Proteomes" id="UP000006201">
    <property type="component" value="Unassembled WGS sequence"/>
</dbReference>
<feature type="binding site" evidence="13">
    <location>
        <position position="240"/>
    </location>
    <ligand>
        <name>L-serine</name>
        <dbReference type="ChEBI" id="CHEBI:33384"/>
    </ligand>
</feature>
<dbReference type="UniPathway" id="UPA00906">
    <property type="reaction ID" value="UER00895"/>
</dbReference>
<dbReference type="InterPro" id="IPR033729">
    <property type="entry name" value="SerRS_core"/>
</dbReference>
<evidence type="ECO:0000256" key="3">
    <source>
        <dbReference type="ARBA" id="ARBA00010728"/>
    </source>
</evidence>
<evidence type="ECO:0000256" key="13">
    <source>
        <dbReference type="PIRSR" id="PIRSR001529-1"/>
    </source>
</evidence>
<dbReference type="PANTHER" id="PTHR43697:SF1">
    <property type="entry name" value="SERINE--TRNA LIGASE"/>
    <property type="match status" value="1"/>
</dbReference>
<feature type="binding site" evidence="12 14">
    <location>
        <begin position="358"/>
        <end position="361"/>
    </location>
    <ligand>
        <name>ATP</name>
        <dbReference type="ChEBI" id="CHEBI:30616"/>
    </ligand>
</feature>
<feature type="binding site" evidence="12">
    <location>
        <position position="394"/>
    </location>
    <ligand>
        <name>L-serine</name>
        <dbReference type="ChEBI" id="CHEBI:33384"/>
    </ligand>
</feature>
<sequence>MLDSKYLRQDIDEAAARLASRGFTLDVAQINALEEQRKALQIKTQDLQNERNTRSKAIGQAKARGEDIEPLRAQVGHLGDELDAAKIAQDQILATLHDISASLPNLPDSSVPSGKDESDNVEVLKWGTPKQFDFEVKDHVDLGESLNKGLDFEAGVKLSGARFTVMRGQIARMHRALVQFMLDTHSDKNGYTEMYVPYLVNKDSLFGTGQLPKFAEDLFHTKGLVNDDGVEQDGFSLIPTAEVPLTNCARDEIYDEADLPIKLTAHTPCFRSEAGSYGRDTRGLIRQHQFDKVELVQLVKPEDSMAALEELTGHAEQILQALELPYRKVILCTGDMGFGSAKTYDLEVWLPAQNTYREISSCSNMVDFQARRMQARFRRQGEKKPELLHTLNGSGLAVGRTLVAILENYQQADGSIVVPTVLQGYMGGVTVISK</sequence>
<keyword evidence="8 12" id="KW-0648">Protein biosynthesis</keyword>
<dbReference type="InterPro" id="IPR045864">
    <property type="entry name" value="aa-tRNA-synth_II/BPL/LPL"/>
</dbReference>
<keyword evidence="17" id="KW-1185">Reference proteome</keyword>
<dbReference type="GO" id="GO:0005737">
    <property type="term" value="C:cytoplasm"/>
    <property type="evidence" value="ECO:0007669"/>
    <property type="project" value="UniProtKB-SubCell"/>
</dbReference>
<dbReference type="STRING" id="87626.PTD2_19095"/>
<comment type="catalytic activity">
    <reaction evidence="10 12">
        <text>tRNA(Sec) + L-serine + ATP = L-seryl-tRNA(Sec) + AMP + diphosphate + H(+)</text>
        <dbReference type="Rhea" id="RHEA:42580"/>
        <dbReference type="Rhea" id="RHEA-COMP:9742"/>
        <dbReference type="Rhea" id="RHEA-COMP:10128"/>
        <dbReference type="ChEBI" id="CHEBI:15378"/>
        <dbReference type="ChEBI" id="CHEBI:30616"/>
        <dbReference type="ChEBI" id="CHEBI:33019"/>
        <dbReference type="ChEBI" id="CHEBI:33384"/>
        <dbReference type="ChEBI" id="CHEBI:78442"/>
        <dbReference type="ChEBI" id="CHEBI:78533"/>
        <dbReference type="ChEBI" id="CHEBI:456215"/>
        <dbReference type="EC" id="6.1.1.11"/>
    </reaction>
</comment>
<dbReference type="HOGENOM" id="CLU_023797_1_1_6"/>
<dbReference type="GO" id="GO:0016260">
    <property type="term" value="P:selenocysteine biosynthetic process"/>
    <property type="evidence" value="ECO:0007669"/>
    <property type="project" value="UniProtKB-UniRule"/>
</dbReference>
<comment type="domain">
    <text evidence="12">Consists of two distinct domains, a catalytic core and a N-terminal extension that is involved in tRNA binding.</text>
</comment>
<dbReference type="CDD" id="cd00770">
    <property type="entry name" value="SerRS_core"/>
    <property type="match status" value="1"/>
</dbReference>
<dbReference type="Pfam" id="PF00587">
    <property type="entry name" value="tRNA-synt_2b"/>
    <property type="match status" value="1"/>
</dbReference>
<dbReference type="HAMAP" id="MF_00176">
    <property type="entry name" value="Ser_tRNA_synth_type1"/>
    <property type="match status" value="1"/>
</dbReference>
<keyword evidence="5 12" id="KW-0436">Ligase</keyword>
<dbReference type="RefSeq" id="WP_009839791.1">
    <property type="nucleotide sequence ID" value="NZ_CH959301.1"/>
</dbReference>